<feature type="region of interest" description="Disordered" evidence="4">
    <location>
        <begin position="282"/>
        <end position="312"/>
    </location>
</feature>
<evidence type="ECO:0000259" key="5">
    <source>
        <dbReference type="PROSITE" id="PS01124"/>
    </source>
</evidence>
<dbReference type="EMBL" id="CP024200">
    <property type="protein sequence ID" value="AUG55957.1"/>
    <property type="molecule type" value="Genomic_DNA"/>
</dbReference>
<sequence>MTQNRTTPATPLAGQKAKPDLLTAEKLAGPKSAQIDLIDRPVFSLFTETTVTGEFQPHVHTKAQLMYVIDGVLTVEADGGIWTVPPKCAFWIPGGIVHKGRVVGHINIGNLYLAPSLTTDMHQKCGILFVQPFLRELIMRFDNTLPTNATREANLIAVLRDELIAAPLEPIHLPMPTDRRLRRLTETMLAQPDLRFTISEWGARVGASNRTLTRLFQRETGMSFTRWRQQLHIGIALQRLAAGDSVTTIAGDLGYESLSAFISMFRRMLGSSPTHYFADRQELTQPDETSKNTGDTATPTGEDAPPSDAEISADIVILKRSPHIKS</sequence>
<reference evidence="6 7" key="1">
    <citation type="submission" date="2017-10" db="EMBL/GenBank/DDBJ databases">
        <title>Biodiversity and function of Thalassospira species in the particle-attached aromatic-hydrocarbon-degrading consortia from the surface seawater of the China South Sea.</title>
        <authorList>
            <person name="Dong C."/>
            <person name="Liu R."/>
            <person name="Shao Z."/>
        </authorList>
    </citation>
    <scope>NUCLEOTIDE SEQUENCE [LARGE SCALE GENOMIC DNA]</scope>
    <source>
        <strain evidence="6 7">CSC3H3</strain>
        <plasmid evidence="7">pcsc3h3</plasmid>
    </source>
</reference>
<dbReference type="RefSeq" id="WP_101286885.1">
    <property type="nucleotide sequence ID" value="NZ_CP024200.1"/>
</dbReference>
<keyword evidence="1" id="KW-0805">Transcription regulation</keyword>
<gene>
    <name evidence="6" type="ORF">CSC3H3_23195</name>
</gene>
<dbReference type="InterPro" id="IPR014710">
    <property type="entry name" value="RmlC-like_jellyroll"/>
</dbReference>
<dbReference type="Gene3D" id="1.10.10.60">
    <property type="entry name" value="Homeodomain-like"/>
    <property type="match status" value="2"/>
</dbReference>
<protein>
    <submittedName>
        <fullName evidence="6">AraC family transcriptional regulator</fullName>
    </submittedName>
</protein>
<geneLocation type="plasmid" evidence="7">
    <name>pcsc3h3</name>
</geneLocation>
<evidence type="ECO:0000313" key="7">
    <source>
        <dbReference type="Proteomes" id="UP000233458"/>
    </source>
</evidence>
<accession>A0ABM6QH70</accession>
<name>A0ABM6QH70_9PROT</name>
<keyword evidence="2" id="KW-0238">DNA-binding</keyword>
<proteinExistence type="predicted"/>
<dbReference type="InterPro" id="IPR009057">
    <property type="entry name" value="Homeodomain-like_sf"/>
</dbReference>
<dbReference type="Pfam" id="PF02311">
    <property type="entry name" value="AraC_binding"/>
    <property type="match status" value="1"/>
</dbReference>
<keyword evidence="6" id="KW-0614">Plasmid</keyword>
<dbReference type="InterPro" id="IPR011051">
    <property type="entry name" value="RmlC_Cupin_sf"/>
</dbReference>
<dbReference type="InterPro" id="IPR018060">
    <property type="entry name" value="HTH_AraC"/>
</dbReference>
<feature type="domain" description="HTH araC/xylS-type" evidence="5">
    <location>
        <begin position="179"/>
        <end position="279"/>
    </location>
</feature>
<dbReference type="Gene3D" id="2.60.120.10">
    <property type="entry name" value="Jelly Rolls"/>
    <property type="match status" value="1"/>
</dbReference>
<dbReference type="Proteomes" id="UP000233458">
    <property type="component" value="Plasmid pCSC3H3"/>
</dbReference>
<dbReference type="SUPFAM" id="SSF46689">
    <property type="entry name" value="Homeodomain-like"/>
    <property type="match status" value="1"/>
</dbReference>
<keyword evidence="3" id="KW-0804">Transcription</keyword>
<dbReference type="SMART" id="SM00342">
    <property type="entry name" value="HTH_ARAC"/>
    <property type="match status" value="1"/>
</dbReference>
<evidence type="ECO:0000256" key="3">
    <source>
        <dbReference type="ARBA" id="ARBA00023163"/>
    </source>
</evidence>
<dbReference type="PROSITE" id="PS01124">
    <property type="entry name" value="HTH_ARAC_FAMILY_2"/>
    <property type="match status" value="1"/>
</dbReference>
<dbReference type="PANTHER" id="PTHR11019">
    <property type="entry name" value="HTH-TYPE TRANSCRIPTIONAL REGULATOR NIMR"/>
    <property type="match status" value="1"/>
</dbReference>
<evidence type="ECO:0000256" key="4">
    <source>
        <dbReference type="SAM" id="MobiDB-lite"/>
    </source>
</evidence>
<keyword evidence="7" id="KW-1185">Reference proteome</keyword>
<evidence type="ECO:0000313" key="6">
    <source>
        <dbReference type="EMBL" id="AUG55957.1"/>
    </source>
</evidence>
<evidence type="ECO:0000256" key="1">
    <source>
        <dbReference type="ARBA" id="ARBA00023015"/>
    </source>
</evidence>
<dbReference type="InterPro" id="IPR003313">
    <property type="entry name" value="AraC-bd"/>
</dbReference>
<dbReference type="CDD" id="cd06124">
    <property type="entry name" value="cupin_NimR-like_N"/>
    <property type="match status" value="1"/>
</dbReference>
<evidence type="ECO:0000256" key="2">
    <source>
        <dbReference type="ARBA" id="ARBA00023125"/>
    </source>
</evidence>
<feature type="compositionally biased region" description="Polar residues" evidence="4">
    <location>
        <begin position="283"/>
        <end position="299"/>
    </location>
</feature>
<dbReference type="PANTHER" id="PTHR11019:SF199">
    <property type="entry name" value="HTH-TYPE TRANSCRIPTIONAL REGULATOR NIMR"/>
    <property type="match status" value="1"/>
</dbReference>
<dbReference type="SUPFAM" id="SSF51182">
    <property type="entry name" value="RmlC-like cupins"/>
    <property type="match status" value="1"/>
</dbReference>
<organism evidence="6 7">
    <name type="scientific">Thalassospira marina</name>
    <dbReference type="NCBI Taxonomy" id="2048283"/>
    <lineage>
        <taxon>Bacteria</taxon>
        <taxon>Pseudomonadati</taxon>
        <taxon>Pseudomonadota</taxon>
        <taxon>Alphaproteobacteria</taxon>
        <taxon>Rhodospirillales</taxon>
        <taxon>Thalassospiraceae</taxon>
        <taxon>Thalassospira</taxon>
    </lineage>
</organism>
<dbReference type="Pfam" id="PF12833">
    <property type="entry name" value="HTH_18"/>
    <property type="match status" value="1"/>
</dbReference>